<evidence type="ECO:0000256" key="1">
    <source>
        <dbReference type="ARBA" id="ARBA00004141"/>
    </source>
</evidence>
<keyword evidence="9" id="KW-1185">Reference proteome</keyword>
<dbReference type="Gene3D" id="1.10.3720.10">
    <property type="entry name" value="MetI-like"/>
    <property type="match status" value="1"/>
</dbReference>
<comment type="subcellular location">
    <subcellularLocation>
        <location evidence="6">Cell membrane</location>
        <topology evidence="6">Multi-pass membrane protein</topology>
    </subcellularLocation>
    <subcellularLocation>
        <location evidence="1">Membrane</location>
        <topology evidence="1">Multi-pass membrane protein</topology>
    </subcellularLocation>
</comment>
<dbReference type="PANTHER" id="PTHR43496:SF1">
    <property type="entry name" value="POLYGALACTURONAN_RHAMNOGALACTURONAN TRANSPORT SYSTEM PERMEASE PROTEIN YTEP"/>
    <property type="match status" value="1"/>
</dbReference>
<dbReference type="PROSITE" id="PS50928">
    <property type="entry name" value="ABC_TM1"/>
    <property type="match status" value="1"/>
</dbReference>
<proteinExistence type="inferred from homology"/>
<keyword evidence="4 6" id="KW-1133">Transmembrane helix</keyword>
<organism evidence="8 9">
    <name type="scientific">Paenibacillus chungangensis</name>
    <dbReference type="NCBI Taxonomy" id="696535"/>
    <lineage>
        <taxon>Bacteria</taxon>
        <taxon>Bacillati</taxon>
        <taxon>Bacillota</taxon>
        <taxon>Bacilli</taxon>
        <taxon>Bacillales</taxon>
        <taxon>Paenibacillaceae</taxon>
        <taxon>Paenibacillus</taxon>
    </lineage>
</organism>
<dbReference type="PANTHER" id="PTHR43496">
    <property type="entry name" value="PROTEIN LPLB"/>
    <property type="match status" value="1"/>
</dbReference>
<dbReference type="InterPro" id="IPR035906">
    <property type="entry name" value="MetI-like_sf"/>
</dbReference>
<reference evidence="9" key="1">
    <citation type="journal article" date="2019" name="Int. J. Syst. Evol. Microbiol.">
        <title>The Global Catalogue of Microorganisms (GCM) 10K type strain sequencing project: providing services to taxonomists for standard genome sequencing and annotation.</title>
        <authorList>
            <consortium name="The Broad Institute Genomics Platform"/>
            <consortium name="The Broad Institute Genome Sequencing Center for Infectious Disease"/>
            <person name="Wu L."/>
            <person name="Ma J."/>
        </authorList>
    </citation>
    <scope>NUCLEOTIDE SEQUENCE [LARGE SCALE GENOMIC DNA]</scope>
    <source>
        <strain evidence="9">CCUG 59129</strain>
    </source>
</reference>
<feature type="transmembrane region" description="Helical" evidence="6">
    <location>
        <begin position="95"/>
        <end position="119"/>
    </location>
</feature>
<evidence type="ECO:0000256" key="5">
    <source>
        <dbReference type="ARBA" id="ARBA00023136"/>
    </source>
</evidence>
<evidence type="ECO:0000313" key="9">
    <source>
        <dbReference type="Proteomes" id="UP001596989"/>
    </source>
</evidence>
<keyword evidence="5 6" id="KW-0472">Membrane</keyword>
<dbReference type="SUPFAM" id="SSF161098">
    <property type="entry name" value="MetI-like"/>
    <property type="match status" value="1"/>
</dbReference>
<evidence type="ECO:0000256" key="3">
    <source>
        <dbReference type="ARBA" id="ARBA00022692"/>
    </source>
</evidence>
<dbReference type="EMBL" id="JBHTJZ010000030">
    <property type="protein sequence ID" value="MFD0961054.1"/>
    <property type="molecule type" value="Genomic_DNA"/>
</dbReference>
<dbReference type="RefSeq" id="WP_377566255.1">
    <property type="nucleotide sequence ID" value="NZ_JBHTJZ010000030.1"/>
</dbReference>
<feature type="domain" description="ABC transmembrane type-1" evidence="7">
    <location>
        <begin position="91"/>
        <end position="306"/>
    </location>
</feature>
<sequence length="319" mass="36704">MQIEQAMPSTAKNKSLSPKRLRLQRTWRDWDLYLLLVPGALYFILFKYLPMWGVVISFQDFNPFGGIWGSEWVGLQHFETLLQYDGFWRIFRNSIILSMLNLVFFFPIPIILALMLNEVRKRVFKNFIQSVVYMPHFISWVVVAGITYLMLGTQDGVVNEYIVRFGGDQINFLTSSEWFRPLIVLQSIWKEAGWGTIIFLAALSGVDPQLYEAAVVDGANRWRQLWHITLPAIRSTILILLILRLGHVLDNGFEQIFLMLSATTYNVGDVFETYVYREGLVGGKFSYTTAVGLFKSVIGLIMVVLANRLAKRFGEEGVY</sequence>
<feature type="transmembrane region" description="Helical" evidence="6">
    <location>
        <begin position="131"/>
        <end position="151"/>
    </location>
</feature>
<evidence type="ECO:0000259" key="7">
    <source>
        <dbReference type="PROSITE" id="PS50928"/>
    </source>
</evidence>
<dbReference type="CDD" id="cd06261">
    <property type="entry name" value="TM_PBP2"/>
    <property type="match status" value="1"/>
</dbReference>
<feature type="transmembrane region" description="Helical" evidence="6">
    <location>
        <begin position="225"/>
        <end position="244"/>
    </location>
</feature>
<comment type="similarity">
    <text evidence="6">Belongs to the binding-protein-dependent transport system permease family.</text>
</comment>
<evidence type="ECO:0000256" key="6">
    <source>
        <dbReference type="RuleBase" id="RU363032"/>
    </source>
</evidence>
<accession>A0ABW3HUG7</accession>
<comment type="caution">
    <text evidence="8">The sequence shown here is derived from an EMBL/GenBank/DDBJ whole genome shotgun (WGS) entry which is preliminary data.</text>
</comment>
<evidence type="ECO:0000256" key="2">
    <source>
        <dbReference type="ARBA" id="ARBA00022448"/>
    </source>
</evidence>
<protein>
    <submittedName>
        <fullName evidence="8">ABC transporter permease</fullName>
    </submittedName>
</protein>
<evidence type="ECO:0000256" key="4">
    <source>
        <dbReference type="ARBA" id="ARBA00022989"/>
    </source>
</evidence>
<keyword evidence="3 6" id="KW-0812">Transmembrane</keyword>
<dbReference type="Proteomes" id="UP001596989">
    <property type="component" value="Unassembled WGS sequence"/>
</dbReference>
<feature type="transmembrane region" description="Helical" evidence="6">
    <location>
        <begin position="30"/>
        <end position="49"/>
    </location>
</feature>
<name>A0ABW3HUG7_9BACL</name>
<dbReference type="Pfam" id="PF00528">
    <property type="entry name" value="BPD_transp_1"/>
    <property type="match status" value="1"/>
</dbReference>
<gene>
    <name evidence="8" type="ORF">ACFQ2I_16955</name>
</gene>
<keyword evidence="2 6" id="KW-0813">Transport</keyword>
<evidence type="ECO:0000313" key="8">
    <source>
        <dbReference type="EMBL" id="MFD0961054.1"/>
    </source>
</evidence>
<dbReference type="InterPro" id="IPR000515">
    <property type="entry name" value="MetI-like"/>
</dbReference>
<feature type="transmembrane region" description="Helical" evidence="6">
    <location>
        <begin position="287"/>
        <end position="306"/>
    </location>
</feature>